<organism evidence="7">
    <name type="scientific">Schistocephalus solidus</name>
    <name type="common">Tapeworm</name>
    <dbReference type="NCBI Taxonomy" id="70667"/>
    <lineage>
        <taxon>Eukaryota</taxon>
        <taxon>Metazoa</taxon>
        <taxon>Spiralia</taxon>
        <taxon>Lophotrochozoa</taxon>
        <taxon>Platyhelminthes</taxon>
        <taxon>Cestoda</taxon>
        <taxon>Eucestoda</taxon>
        <taxon>Diphyllobothriidea</taxon>
        <taxon>Diphyllobothriidae</taxon>
        <taxon>Schistocephalus</taxon>
    </lineage>
</organism>
<dbReference type="PANTHER" id="PTHR19865">
    <property type="entry name" value="U3 SMALL NUCLEOLAR RNA INTERACTING PROTEIN 2"/>
    <property type="match status" value="1"/>
</dbReference>
<evidence type="ECO:0000256" key="2">
    <source>
        <dbReference type="ARBA" id="ARBA00022574"/>
    </source>
</evidence>
<evidence type="ECO:0000256" key="1">
    <source>
        <dbReference type="ARBA" id="ARBA00004123"/>
    </source>
</evidence>
<keyword evidence="2 5" id="KW-0853">WD repeat</keyword>
<dbReference type="EMBL" id="GEEE01007955">
    <property type="protein sequence ID" value="JAP55270.1"/>
    <property type="molecule type" value="Transcribed_RNA"/>
</dbReference>
<dbReference type="SMART" id="SM00320">
    <property type="entry name" value="WD40"/>
    <property type="match status" value="5"/>
</dbReference>
<dbReference type="InterPro" id="IPR001680">
    <property type="entry name" value="WD40_rpt"/>
</dbReference>
<evidence type="ECO:0000256" key="6">
    <source>
        <dbReference type="SAM" id="MobiDB-lite"/>
    </source>
</evidence>
<feature type="repeat" description="WD" evidence="5">
    <location>
        <begin position="170"/>
        <end position="202"/>
    </location>
</feature>
<feature type="region of interest" description="Disordered" evidence="6">
    <location>
        <begin position="20"/>
        <end position="47"/>
    </location>
</feature>
<protein>
    <submittedName>
        <fullName evidence="7">U3 small nucleolar RNA-interacting protein 2</fullName>
    </submittedName>
</protein>
<sequence>MRQKRATLAFNSTSIKKKKKTNFSSDEEINSETDESLLSDSKERDTEEEFALETAHEKHVRLTKKAISAALRTVGSDEEDATASLSLQLQEEALQARGKLFARVASNIKTVEVDDAVCLRGHKKSVNCICISSDSKFLFSGGKDASIIKWCLKEHKKLMSVDGGRRGSASKHHTGPVLSIAISDDSKYLASGSTDNSIIIWNPLDMNPIFHLKRHLSPVTAISFRRQSHMLFTGDRSGRVCVWNMPLTEILQDQGAATKIEVLSICGLSAERCISSSGFGGAGICLWKVEEEVCVQYNVKNISELSIECIYAVNDDLFLGGSTSNTLYLWHVSRGSPICRICPAHPPSSQGPLRLPTERPAVNWVTALAGLFGTDLFASGSSTGHVQLWKLVVEGKEFSFDDSGKAGPEQEEDDDEEATSFVRRGGIGRRLRVHHDNTRIERIPGADFHLAGFINSLAFSNDGQWLAIGIGQEHRLGRWEERRKVNDLVCLLPINIPISQQRARFALND</sequence>
<dbReference type="PANTHER" id="PTHR19865:SF0">
    <property type="entry name" value="U3 SMALL NUCLEOLAR RNA-INTERACTING PROTEIN 2"/>
    <property type="match status" value="1"/>
</dbReference>
<evidence type="ECO:0000313" key="7">
    <source>
        <dbReference type="EMBL" id="JAP55270.1"/>
    </source>
</evidence>
<keyword evidence="3" id="KW-0677">Repeat</keyword>
<accession>A0A0X3PVR6</accession>
<feature type="repeat" description="WD" evidence="5">
    <location>
        <begin position="212"/>
        <end position="253"/>
    </location>
</feature>
<dbReference type="SUPFAM" id="SSF50978">
    <property type="entry name" value="WD40 repeat-like"/>
    <property type="match status" value="1"/>
</dbReference>
<evidence type="ECO:0000256" key="4">
    <source>
        <dbReference type="ARBA" id="ARBA00023242"/>
    </source>
</evidence>
<keyword evidence="4" id="KW-0539">Nucleus</keyword>
<dbReference type="PROSITE" id="PS50082">
    <property type="entry name" value="WD_REPEATS_2"/>
    <property type="match status" value="3"/>
</dbReference>
<dbReference type="PROSITE" id="PS50294">
    <property type="entry name" value="WD_REPEATS_REGION"/>
    <property type="match status" value="3"/>
</dbReference>
<dbReference type="InterPro" id="IPR015943">
    <property type="entry name" value="WD40/YVTN_repeat-like_dom_sf"/>
</dbReference>
<proteinExistence type="predicted"/>
<feature type="compositionally biased region" description="Acidic residues" evidence="6">
    <location>
        <begin position="409"/>
        <end position="418"/>
    </location>
</feature>
<dbReference type="InterPro" id="IPR036322">
    <property type="entry name" value="WD40_repeat_dom_sf"/>
</dbReference>
<gene>
    <name evidence="7" type="primary">U3IP2</name>
    <name evidence="7" type="ORF">TR151057</name>
</gene>
<feature type="compositionally biased region" description="Acidic residues" evidence="6">
    <location>
        <begin position="25"/>
        <end position="37"/>
    </location>
</feature>
<dbReference type="Gene3D" id="2.130.10.10">
    <property type="entry name" value="YVTN repeat-like/Quinoprotein amine dehydrogenase"/>
    <property type="match status" value="1"/>
</dbReference>
<dbReference type="AlphaFoldDB" id="A0A0X3PVR6"/>
<feature type="region of interest" description="Disordered" evidence="6">
    <location>
        <begin position="401"/>
        <end position="420"/>
    </location>
</feature>
<dbReference type="GO" id="GO:0032040">
    <property type="term" value="C:small-subunit processome"/>
    <property type="evidence" value="ECO:0007669"/>
    <property type="project" value="TreeGrafter"/>
</dbReference>
<dbReference type="Pfam" id="PF00400">
    <property type="entry name" value="WD40"/>
    <property type="match status" value="4"/>
</dbReference>
<name>A0A0X3PVR6_SCHSO</name>
<evidence type="ECO:0000256" key="5">
    <source>
        <dbReference type="PROSITE-ProRule" id="PRU00221"/>
    </source>
</evidence>
<reference evidence="7" key="1">
    <citation type="submission" date="2016-01" db="EMBL/GenBank/DDBJ databases">
        <title>Reference transcriptome for the parasite Schistocephalus solidus: insights into the molecular evolution of parasitism.</title>
        <authorList>
            <person name="Hebert F.O."/>
            <person name="Grambauer S."/>
            <person name="Barber I."/>
            <person name="Landry C.R."/>
            <person name="Aubin-Horth N."/>
        </authorList>
    </citation>
    <scope>NUCLEOTIDE SEQUENCE</scope>
</reference>
<evidence type="ECO:0000256" key="3">
    <source>
        <dbReference type="ARBA" id="ARBA00022737"/>
    </source>
</evidence>
<comment type="subcellular location">
    <subcellularLocation>
        <location evidence="1">Nucleus</location>
    </subcellularLocation>
</comment>
<dbReference type="GO" id="GO:0034511">
    <property type="term" value="F:U3 snoRNA binding"/>
    <property type="evidence" value="ECO:0007669"/>
    <property type="project" value="InterPro"/>
</dbReference>
<dbReference type="InterPro" id="IPR039241">
    <property type="entry name" value="Rrp9-like"/>
</dbReference>
<feature type="repeat" description="WD" evidence="5">
    <location>
        <begin position="119"/>
        <end position="160"/>
    </location>
</feature>